<dbReference type="PANTHER" id="PTHR47017:SF1">
    <property type="entry name" value="ACYL-COA"/>
    <property type="match status" value="1"/>
</dbReference>
<dbReference type="InterPro" id="IPR007434">
    <property type="entry name" value="FemAB-like"/>
</dbReference>
<dbReference type="AlphaFoldDB" id="D7FKM6"/>
<dbReference type="InParanoid" id="D7FKM6"/>
<evidence type="ECO:0000313" key="4">
    <source>
        <dbReference type="Proteomes" id="UP000002630"/>
    </source>
</evidence>
<dbReference type="InterPro" id="IPR016181">
    <property type="entry name" value="Acyl_CoA_acyltransferase"/>
</dbReference>
<proteinExistence type="predicted"/>
<feature type="signal peptide" evidence="2">
    <location>
        <begin position="1"/>
        <end position="15"/>
    </location>
</feature>
<gene>
    <name evidence="3" type="ORF">Esi_0146_0048</name>
</gene>
<evidence type="ECO:0000313" key="3">
    <source>
        <dbReference type="EMBL" id="CBJ29426.1"/>
    </source>
</evidence>
<organism evidence="3 4">
    <name type="scientific">Ectocarpus siliculosus</name>
    <name type="common">Brown alga</name>
    <name type="synonym">Conferva siliculosa</name>
    <dbReference type="NCBI Taxonomy" id="2880"/>
    <lineage>
        <taxon>Eukaryota</taxon>
        <taxon>Sar</taxon>
        <taxon>Stramenopiles</taxon>
        <taxon>Ochrophyta</taxon>
        <taxon>PX clade</taxon>
        <taxon>Phaeophyceae</taxon>
        <taxon>Ectocarpales</taxon>
        <taxon>Ectocarpaceae</taxon>
        <taxon>Ectocarpus</taxon>
    </lineage>
</organism>
<feature type="region of interest" description="Disordered" evidence="1">
    <location>
        <begin position="262"/>
        <end position="282"/>
    </location>
</feature>
<dbReference type="EMBL" id="FN649760">
    <property type="protein sequence ID" value="CBJ29426.1"/>
    <property type="molecule type" value="Genomic_DNA"/>
</dbReference>
<keyword evidence="2" id="KW-0732">Signal</keyword>
<evidence type="ECO:0000256" key="2">
    <source>
        <dbReference type="SAM" id="SignalP"/>
    </source>
</evidence>
<feature type="region of interest" description="Disordered" evidence="1">
    <location>
        <begin position="304"/>
        <end position="324"/>
    </location>
</feature>
<dbReference type="Pfam" id="PF04339">
    <property type="entry name" value="FemAB_like"/>
    <property type="match status" value="2"/>
</dbReference>
<evidence type="ECO:0008006" key="5">
    <source>
        <dbReference type="Google" id="ProtNLM"/>
    </source>
</evidence>
<dbReference type="eggNOG" id="ENOG502QRI5">
    <property type="taxonomic scope" value="Eukaryota"/>
</dbReference>
<reference evidence="3 4" key="1">
    <citation type="journal article" date="2010" name="Nature">
        <title>The Ectocarpus genome and the independent evolution of multicellularity in brown algae.</title>
        <authorList>
            <person name="Cock J.M."/>
            <person name="Sterck L."/>
            <person name="Rouze P."/>
            <person name="Scornet D."/>
            <person name="Allen A.E."/>
            <person name="Amoutzias G."/>
            <person name="Anthouard V."/>
            <person name="Artiguenave F."/>
            <person name="Aury J.M."/>
            <person name="Badger J.H."/>
            <person name="Beszteri B."/>
            <person name="Billiau K."/>
            <person name="Bonnet E."/>
            <person name="Bothwell J.H."/>
            <person name="Bowler C."/>
            <person name="Boyen C."/>
            <person name="Brownlee C."/>
            <person name="Carrano C.J."/>
            <person name="Charrier B."/>
            <person name="Cho G.Y."/>
            <person name="Coelho S.M."/>
            <person name="Collen J."/>
            <person name="Corre E."/>
            <person name="Da Silva C."/>
            <person name="Delage L."/>
            <person name="Delaroque N."/>
            <person name="Dittami S.M."/>
            <person name="Doulbeau S."/>
            <person name="Elias M."/>
            <person name="Farnham G."/>
            <person name="Gachon C.M."/>
            <person name="Gschloessl B."/>
            <person name="Heesch S."/>
            <person name="Jabbari K."/>
            <person name="Jubin C."/>
            <person name="Kawai H."/>
            <person name="Kimura K."/>
            <person name="Kloareg B."/>
            <person name="Kupper F.C."/>
            <person name="Lang D."/>
            <person name="Le Bail A."/>
            <person name="Leblanc C."/>
            <person name="Lerouge P."/>
            <person name="Lohr M."/>
            <person name="Lopez P.J."/>
            <person name="Martens C."/>
            <person name="Maumus F."/>
            <person name="Michel G."/>
            <person name="Miranda-Saavedra D."/>
            <person name="Morales J."/>
            <person name="Moreau H."/>
            <person name="Motomura T."/>
            <person name="Nagasato C."/>
            <person name="Napoli C.A."/>
            <person name="Nelson D.R."/>
            <person name="Nyvall-Collen P."/>
            <person name="Peters A.F."/>
            <person name="Pommier C."/>
            <person name="Potin P."/>
            <person name="Poulain J."/>
            <person name="Quesneville H."/>
            <person name="Read B."/>
            <person name="Rensing S.A."/>
            <person name="Ritter A."/>
            <person name="Rousvoal S."/>
            <person name="Samanta M."/>
            <person name="Samson G."/>
            <person name="Schroeder D.C."/>
            <person name="Segurens B."/>
            <person name="Strittmatter M."/>
            <person name="Tonon T."/>
            <person name="Tregear J.W."/>
            <person name="Valentin K."/>
            <person name="von Dassow P."/>
            <person name="Yamagishi T."/>
            <person name="Van de Peer Y."/>
            <person name="Wincker P."/>
        </authorList>
    </citation>
    <scope>NUCLEOTIDE SEQUENCE [LARGE SCALE GENOMIC DNA]</scope>
    <source>
        <strain evidence="4">Ec32 / CCAP1310/4</strain>
    </source>
</reference>
<dbReference type="PANTHER" id="PTHR47017">
    <property type="entry name" value="ACYL-COA"/>
    <property type="match status" value="1"/>
</dbReference>
<feature type="compositionally biased region" description="Polar residues" evidence="1">
    <location>
        <begin position="304"/>
        <end position="320"/>
    </location>
</feature>
<name>D7FKM6_ECTSI</name>
<protein>
    <recommendedName>
        <fullName evidence="5">BioF2-like acetyltransferase domain-containing protein</fullName>
    </recommendedName>
</protein>
<dbReference type="Proteomes" id="UP000002630">
    <property type="component" value="Unassembled WGS sequence"/>
</dbReference>
<dbReference type="SUPFAM" id="SSF55729">
    <property type="entry name" value="Acyl-CoA N-acyltransferases (Nat)"/>
    <property type="match status" value="1"/>
</dbReference>
<dbReference type="OrthoDB" id="1946at2759"/>
<feature type="chain" id="PRO_5012474779" description="BioF2-like acetyltransferase domain-containing protein" evidence="2">
    <location>
        <begin position="16"/>
        <end position="552"/>
    </location>
</feature>
<keyword evidence="4" id="KW-1185">Reference proteome</keyword>
<accession>D7FKM6</accession>
<sequence length="552" mass="60911">MKLLCAVLWTAVVAGTPDFASCFVAGPRLAPRVSVAVNALLKCRAENSAFSTTSSRRMRRRRVLTATAQGPGMDIDAEGSGKEIRVDIKGGIQGIPKESWDGLLRPDESPFLEHDWLYAMEKSKCATVDTGWQPQHLAVTASEGSSALIAAVPLYVKYHSMGEFIFDQSWADASQRAGLPYYPKLLVGVPFTPASGARVLIDPSLNEKTRKVVRKTIAMFLRKLAHDNNISSVHVNFCTEEEVEAFTSSGFSHRKGLQYHWRNQDRKSDDNANNGDNNRGVAGKMTAAESTVVLGPSSATQSEIAQQTVTAAQEGDNGTSPKKYADFDSYLGNFASKRRIKIRRERRSVYEDAGVSVTAYRGDDITDNMMETAFFIYKSTIDKMMYGRLYLNIGLFKELAQSFKRNIVLILAEKNGKVVAGTFNVVKAGRFYGRYWGAFETVKNLHFEACYYKAIEFCIENGLDVMEPGAGGGDFKFLRGFDPAIVNSCHYCTHPGLRGAVDSFLDEERASIDEYDQYLTERSALADRTKIANASTSANAEKAGARNRGDCD</sequence>
<evidence type="ECO:0000256" key="1">
    <source>
        <dbReference type="SAM" id="MobiDB-lite"/>
    </source>
</evidence>
<dbReference type="Gene3D" id="3.40.630.30">
    <property type="match status" value="1"/>
</dbReference>